<reference evidence="5 6" key="1">
    <citation type="submission" date="2016-11" db="EMBL/GenBank/DDBJ databases">
        <authorList>
            <person name="Varghese N."/>
            <person name="Submissions S."/>
        </authorList>
    </citation>
    <scope>NUCLEOTIDE SEQUENCE [LARGE SCALE GENOMIC DNA]</scope>
    <source>
        <strain evidence="5 6">CGMCC 1.12174</strain>
        <strain evidence="4 7">DSM 26351</strain>
    </source>
</reference>
<dbReference type="Proteomes" id="UP000198940">
    <property type="component" value="Unassembled WGS sequence"/>
</dbReference>
<evidence type="ECO:0000313" key="6">
    <source>
        <dbReference type="Proteomes" id="UP000184031"/>
    </source>
</evidence>
<name>A0A1M6YQ63_9FLAO</name>
<dbReference type="EMBL" id="FOKU01000006">
    <property type="protein sequence ID" value="SFC15428.1"/>
    <property type="molecule type" value="Genomic_DNA"/>
</dbReference>
<evidence type="ECO:0000313" key="7">
    <source>
        <dbReference type="Proteomes" id="UP000198940"/>
    </source>
</evidence>
<dbReference type="PANTHER" id="PTHR37299:SF1">
    <property type="entry name" value="STAGE 0 SPORULATION PROTEIN A HOMOLOG"/>
    <property type="match status" value="1"/>
</dbReference>
<evidence type="ECO:0000259" key="3">
    <source>
        <dbReference type="PROSITE" id="PS50930"/>
    </source>
</evidence>
<dbReference type="Proteomes" id="UP000184031">
    <property type="component" value="Unassembled WGS sequence"/>
</dbReference>
<dbReference type="InterPro" id="IPR007492">
    <property type="entry name" value="LytTR_DNA-bd_dom"/>
</dbReference>
<feature type="domain" description="HTH LytTR-type" evidence="3">
    <location>
        <begin position="151"/>
        <end position="251"/>
    </location>
</feature>
<dbReference type="SMART" id="SM00448">
    <property type="entry name" value="REC"/>
    <property type="match status" value="1"/>
</dbReference>
<organism evidence="5 6">
    <name type="scientific">Flagellimonas taeanensis</name>
    <dbReference type="NCBI Taxonomy" id="1005926"/>
    <lineage>
        <taxon>Bacteria</taxon>
        <taxon>Pseudomonadati</taxon>
        <taxon>Bacteroidota</taxon>
        <taxon>Flavobacteriia</taxon>
        <taxon>Flavobacteriales</taxon>
        <taxon>Flavobacteriaceae</taxon>
        <taxon>Flagellimonas</taxon>
    </lineage>
</organism>
<comment type="caution">
    <text evidence="5">The sequence shown here is derived from an EMBL/GenBank/DDBJ whole genome shotgun (WGS) entry which is preliminary data.</text>
</comment>
<dbReference type="InterPro" id="IPR046947">
    <property type="entry name" value="LytR-like"/>
</dbReference>
<proteinExistence type="predicted"/>
<accession>A0A1M6YQ63</accession>
<dbReference type="PROSITE" id="PS50930">
    <property type="entry name" value="HTH_LYTTR"/>
    <property type="match status" value="1"/>
</dbReference>
<sequence>MLLWRYHCIHDLMTNVLKCIAVDDEPIALKLIEGYISKTPFLKLERSFTNAIEALGFFNNHPVELLFLDIQMPDLSGLELSKIVKEKTKVIFTTAFNQYALDGFRVDAVDYLLKPFDYVEFLEASQKAYNRIFTENTKFKNIPASDSKDFLYVKSGYKQLKVSLDSILYIEGLKDYVKILLKDNPKPILTLMSLKILEQELPSSRFMRVNRSYIVALHHIEEIERNLILIDKTQITISEQHKAKFQEYLNRNSI</sequence>
<dbReference type="PANTHER" id="PTHR37299">
    <property type="entry name" value="TRANSCRIPTIONAL REGULATOR-RELATED"/>
    <property type="match status" value="1"/>
</dbReference>
<protein>
    <submittedName>
        <fullName evidence="5">Two component transcriptional regulator, LytTR family</fullName>
    </submittedName>
</protein>
<dbReference type="InterPro" id="IPR011006">
    <property type="entry name" value="CheY-like_superfamily"/>
</dbReference>
<gene>
    <name evidence="4" type="ORF">SAMN04487891_106223</name>
    <name evidence="5" type="ORF">SAMN05216293_2896</name>
</gene>
<dbReference type="SUPFAM" id="SSF52172">
    <property type="entry name" value="CheY-like"/>
    <property type="match status" value="1"/>
</dbReference>
<evidence type="ECO:0000313" key="5">
    <source>
        <dbReference type="EMBL" id="SHL20406.1"/>
    </source>
</evidence>
<dbReference type="Gene3D" id="2.40.50.1020">
    <property type="entry name" value="LytTr DNA-binding domain"/>
    <property type="match status" value="1"/>
</dbReference>
<feature type="modified residue" description="4-aspartylphosphate" evidence="1">
    <location>
        <position position="69"/>
    </location>
</feature>
<dbReference type="Gene3D" id="3.40.50.2300">
    <property type="match status" value="1"/>
</dbReference>
<dbReference type="Pfam" id="PF04397">
    <property type="entry name" value="LytTR"/>
    <property type="match status" value="1"/>
</dbReference>
<dbReference type="AlphaFoldDB" id="A0A1M6YQ63"/>
<keyword evidence="1" id="KW-0597">Phosphoprotein</keyword>
<dbReference type="Pfam" id="PF00072">
    <property type="entry name" value="Response_reg"/>
    <property type="match status" value="1"/>
</dbReference>
<dbReference type="PROSITE" id="PS50110">
    <property type="entry name" value="RESPONSE_REGULATORY"/>
    <property type="match status" value="1"/>
</dbReference>
<dbReference type="GO" id="GO:0000156">
    <property type="term" value="F:phosphorelay response regulator activity"/>
    <property type="evidence" value="ECO:0007669"/>
    <property type="project" value="InterPro"/>
</dbReference>
<evidence type="ECO:0000259" key="2">
    <source>
        <dbReference type="PROSITE" id="PS50110"/>
    </source>
</evidence>
<dbReference type="EMBL" id="FRAT01000008">
    <property type="protein sequence ID" value="SHL20406.1"/>
    <property type="molecule type" value="Genomic_DNA"/>
</dbReference>
<dbReference type="GO" id="GO:0003677">
    <property type="term" value="F:DNA binding"/>
    <property type="evidence" value="ECO:0007669"/>
    <property type="project" value="InterPro"/>
</dbReference>
<dbReference type="STRING" id="1055723.SAMN05216293_2896"/>
<evidence type="ECO:0000313" key="4">
    <source>
        <dbReference type="EMBL" id="SFC15428.1"/>
    </source>
</evidence>
<keyword evidence="7" id="KW-1185">Reference proteome</keyword>
<feature type="domain" description="Response regulatory" evidence="2">
    <location>
        <begin position="18"/>
        <end position="129"/>
    </location>
</feature>
<evidence type="ECO:0000256" key="1">
    <source>
        <dbReference type="PROSITE-ProRule" id="PRU00169"/>
    </source>
</evidence>
<dbReference type="SMART" id="SM00850">
    <property type="entry name" value="LytTR"/>
    <property type="match status" value="1"/>
</dbReference>
<dbReference type="InterPro" id="IPR001789">
    <property type="entry name" value="Sig_transdc_resp-reg_receiver"/>
</dbReference>